<proteinExistence type="predicted"/>
<protein>
    <submittedName>
        <fullName evidence="1">Uncharacterized protein</fullName>
    </submittedName>
</protein>
<organism evidence="1">
    <name type="scientific">uncultured marine thaumarchaeote AD1000_36_B08</name>
    <dbReference type="NCBI Taxonomy" id="1455910"/>
    <lineage>
        <taxon>Archaea</taxon>
        <taxon>Nitrososphaerota</taxon>
        <taxon>environmental samples</taxon>
    </lineage>
</organism>
<accession>A0A075FQB6</accession>
<dbReference type="AlphaFoldDB" id="A0A075FQB6"/>
<name>A0A075FQB6_9ARCH</name>
<sequence>MTYYIQIGTTNYDDDRLLLRKVLGNLESKCQTTDGYLLGEPMSKFGWTFFDMVLKPNLHLAIEEEFVDMIKNQREVSLLKIY</sequence>
<reference evidence="1" key="1">
    <citation type="journal article" date="2014" name="Genome Biol. Evol.">
        <title>Pangenome evidence for extensive interdomain horizontal transfer affecting lineage core and shell genes in uncultured planktonic thaumarchaeota and euryarchaeota.</title>
        <authorList>
            <person name="Deschamps P."/>
            <person name="Zivanovic Y."/>
            <person name="Moreira D."/>
            <person name="Rodriguez-Valera F."/>
            <person name="Lopez-Garcia P."/>
        </authorList>
    </citation>
    <scope>NUCLEOTIDE SEQUENCE</scope>
</reference>
<evidence type="ECO:0000313" key="1">
    <source>
        <dbReference type="EMBL" id="AIE93479.1"/>
    </source>
</evidence>
<dbReference type="EMBL" id="KF900394">
    <property type="protein sequence ID" value="AIE93479.1"/>
    <property type="molecule type" value="Genomic_DNA"/>
</dbReference>